<dbReference type="Proteomes" id="UP000789901">
    <property type="component" value="Unassembled WGS sequence"/>
</dbReference>
<evidence type="ECO:0000259" key="3">
    <source>
        <dbReference type="PROSITE" id="PS50157"/>
    </source>
</evidence>
<proteinExistence type="predicted"/>
<evidence type="ECO:0000256" key="1">
    <source>
        <dbReference type="PROSITE-ProRule" id="PRU00042"/>
    </source>
</evidence>
<reference evidence="4 5" key="1">
    <citation type="submission" date="2021-06" db="EMBL/GenBank/DDBJ databases">
        <authorList>
            <person name="Kallberg Y."/>
            <person name="Tangrot J."/>
            <person name="Rosling A."/>
        </authorList>
    </citation>
    <scope>NUCLEOTIDE SEQUENCE [LARGE SCALE GENOMIC DNA]</scope>
    <source>
        <strain evidence="4 5">120-4 pot B 10/14</strain>
    </source>
</reference>
<feature type="domain" description="C2H2-type" evidence="3">
    <location>
        <begin position="331"/>
        <end position="359"/>
    </location>
</feature>
<keyword evidence="1" id="KW-0862">Zinc</keyword>
<feature type="compositionally biased region" description="Basic residues" evidence="2">
    <location>
        <begin position="352"/>
        <end position="365"/>
    </location>
</feature>
<evidence type="ECO:0000256" key="2">
    <source>
        <dbReference type="SAM" id="MobiDB-lite"/>
    </source>
</evidence>
<protein>
    <submittedName>
        <fullName evidence="4">26266_t:CDS:1</fullName>
    </submittedName>
</protein>
<keyword evidence="1" id="KW-0479">Metal-binding</keyword>
<evidence type="ECO:0000313" key="4">
    <source>
        <dbReference type="EMBL" id="CAG8848948.1"/>
    </source>
</evidence>
<feature type="non-terminal residue" evidence="4">
    <location>
        <position position="376"/>
    </location>
</feature>
<dbReference type="EMBL" id="CAJVQB010094116">
    <property type="protein sequence ID" value="CAG8848948.1"/>
    <property type="molecule type" value="Genomic_DNA"/>
</dbReference>
<keyword evidence="5" id="KW-1185">Reference proteome</keyword>
<dbReference type="PANTHER" id="PTHR46954">
    <property type="entry name" value="C2H2-TYPE DOMAIN-CONTAINING PROTEIN"/>
    <property type="match status" value="1"/>
</dbReference>
<dbReference type="PROSITE" id="PS50157">
    <property type="entry name" value="ZINC_FINGER_C2H2_2"/>
    <property type="match status" value="1"/>
</dbReference>
<gene>
    <name evidence="4" type="ORF">GMARGA_LOCUS39441</name>
</gene>
<feature type="compositionally biased region" description="Polar residues" evidence="2">
    <location>
        <begin position="366"/>
        <end position="376"/>
    </location>
</feature>
<dbReference type="InterPro" id="IPR013087">
    <property type="entry name" value="Znf_C2H2_type"/>
</dbReference>
<comment type="caution">
    <text evidence="4">The sequence shown here is derived from an EMBL/GenBank/DDBJ whole genome shotgun (WGS) entry which is preliminary data.</text>
</comment>
<accession>A0ABN7X7G9</accession>
<name>A0ABN7X7G9_GIGMA</name>
<keyword evidence="1" id="KW-0863">Zinc-finger</keyword>
<evidence type="ECO:0000313" key="5">
    <source>
        <dbReference type="Proteomes" id="UP000789901"/>
    </source>
</evidence>
<feature type="region of interest" description="Disordered" evidence="2">
    <location>
        <begin position="352"/>
        <end position="376"/>
    </location>
</feature>
<sequence length="376" mass="42721">HPDGHYCLASVKGVRQFAHAFPNVSVIISQDHKAKIGLVIPAVGRTFCTLQSVSEPVQLPDHDFACRNSQKLIPSVYLMIKPNEENDDLRTGQVAIFVRPQWSIGTSSITHAEDLISLVSDNQYSEALKINNEIKPIWVLLVDGGPDENPRHFKNIESYCKLFKKFDLDYLTVRTHAPGQSKYNPVERSMATLLGKLAGIVLPIDHFGKHLDSQSNVNDTNLATQNFNYAGTMLCDIWRRDPIFGKHDDISVPWNWIEKHCNLCQYSLDVKRSSEVTEFLRLSNGFFPPVNRAKDGHYINPVHLFQYSEQFKVPNYDKHCPSISQTAYSRLCCSVCHKYFPTLAYITKHKREMHPSARGRPKKSQPKNSESVVEAV</sequence>
<dbReference type="PROSITE" id="PS00028">
    <property type="entry name" value="ZINC_FINGER_C2H2_1"/>
    <property type="match status" value="1"/>
</dbReference>
<feature type="non-terminal residue" evidence="4">
    <location>
        <position position="1"/>
    </location>
</feature>
<dbReference type="PANTHER" id="PTHR46954:SF1">
    <property type="entry name" value="C2H2-TYPE DOMAIN-CONTAINING PROTEIN"/>
    <property type="match status" value="1"/>
</dbReference>
<organism evidence="4 5">
    <name type="scientific">Gigaspora margarita</name>
    <dbReference type="NCBI Taxonomy" id="4874"/>
    <lineage>
        <taxon>Eukaryota</taxon>
        <taxon>Fungi</taxon>
        <taxon>Fungi incertae sedis</taxon>
        <taxon>Mucoromycota</taxon>
        <taxon>Glomeromycotina</taxon>
        <taxon>Glomeromycetes</taxon>
        <taxon>Diversisporales</taxon>
        <taxon>Gigasporaceae</taxon>
        <taxon>Gigaspora</taxon>
    </lineage>
</organism>